<dbReference type="EMBL" id="CP045809">
    <property type="protein sequence ID" value="QHN36195.1"/>
    <property type="molecule type" value="Genomic_DNA"/>
</dbReference>
<dbReference type="Proteomes" id="UP001059836">
    <property type="component" value="Chromosome"/>
</dbReference>
<evidence type="ECO:0000256" key="1">
    <source>
        <dbReference type="ARBA" id="ARBA00004613"/>
    </source>
</evidence>
<dbReference type="CDD" id="cd10918">
    <property type="entry name" value="CE4_NodB_like_5s_6s"/>
    <property type="match status" value="1"/>
</dbReference>
<protein>
    <submittedName>
        <fullName evidence="4">Polysaccharide deacetylase family protein</fullName>
    </submittedName>
</protein>
<sequence length="342" mass="37902">MAIPDVRLVRSGIRRRVRAYRPRGGILMYHRVIDTAVDPWGVCVSPEKFGEQMQVLAESRGAVGIDGFAGGGRAYRTSGRRLAVTFDDGYADNVAVALPILERHEIPATVFVIGNAVGRTREFWWDALDRAVLAPAVLPGELEINLGADRRRFTIGDGSDMRAGDGRWRADIDQPVTDRQRLFFELWNAIVVLDPDEQNQAADELLAWSGQPGSVPPIMIDGDEFAALAGHPLITIGSHTLDHLSLTDLSPQRQRAQIHDGHRRIEELAGRRVTCMSFPFGRFDDSSVGAVRELGVDMACTSVPEAATATDDRHRLPRLQALDIGGDEFARWLRDDHRLLRT</sequence>
<dbReference type="RefSeq" id="WP_213244457.1">
    <property type="nucleotide sequence ID" value="NZ_CP045806.1"/>
</dbReference>
<dbReference type="InterPro" id="IPR002509">
    <property type="entry name" value="NODB_dom"/>
</dbReference>
<dbReference type="InterPro" id="IPR011330">
    <property type="entry name" value="Glyco_hydro/deAcase_b/a-brl"/>
</dbReference>
<organism evidence="4 5">
    <name type="scientific">Gordonia pseudamarae</name>
    <dbReference type="NCBI Taxonomy" id="2831662"/>
    <lineage>
        <taxon>Bacteria</taxon>
        <taxon>Bacillati</taxon>
        <taxon>Actinomycetota</taxon>
        <taxon>Actinomycetes</taxon>
        <taxon>Mycobacteriales</taxon>
        <taxon>Gordoniaceae</taxon>
        <taxon>Gordonia</taxon>
    </lineage>
</organism>
<dbReference type="Gene3D" id="3.20.20.370">
    <property type="entry name" value="Glycoside hydrolase/deacetylase"/>
    <property type="match status" value="1"/>
</dbReference>
<dbReference type="PANTHER" id="PTHR34216:SF3">
    <property type="entry name" value="POLY-BETA-1,6-N-ACETYL-D-GLUCOSAMINE N-DEACETYLASE"/>
    <property type="match status" value="1"/>
</dbReference>
<evidence type="ECO:0000256" key="2">
    <source>
        <dbReference type="ARBA" id="ARBA00022729"/>
    </source>
</evidence>
<name>A0ABX6IK29_9ACTN</name>
<accession>A0ABX6IK29</accession>
<dbReference type="InterPro" id="IPR051398">
    <property type="entry name" value="Polysacch_Deacetylase"/>
</dbReference>
<dbReference type="PROSITE" id="PS51677">
    <property type="entry name" value="NODB"/>
    <property type="match status" value="1"/>
</dbReference>
<gene>
    <name evidence="4" type="ORF">GII31_16280</name>
</gene>
<proteinExistence type="predicted"/>
<evidence type="ECO:0000313" key="5">
    <source>
        <dbReference type="Proteomes" id="UP001059836"/>
    </source>
</evidence>
<dbReference type="Pfam" id="PF01522">
    <property type="entry name" value="Polysacc_deac_1"/>
    <property type="match status" value="2"/>
</dbReference>
<reference evidence="4" key="1">
    <citation type="journal article" date="2021" name="Nat. Microbiol.">
        <title>Cocultivation of an ultrasmall environmental parasitic bacterium with lytic ability against bacteria associated with wastewater foams.</title>
        <authorList>
            <person name="Batinovic S."/>
            <person name="Rose J.J.A."/>
            <person name="Ratcliffe J."/>
            <person name="Seviour R.J."/>
            <person name="Petrovski S."/>
        </authorList>
    </citation>
    <scope>NUCLEOTIDE SEQUENCE</scope>
    <source>
        <strain evidence="4">CON9</strain>
    </source>
</reference>
<dbReference type="SUPFAM" id="SSF88713">
    <property type="entry name" value="Glycoside hydrolase/deacetylase"/>
    <property type="match status" value="1"/>
</dbReference>
<evidence type="ECO:0000313" key="4">
    <source>
        <dbReference type="EMBL" id="QHN36195.1"/>
    </source>
</evidence>
<evidence type="ECO:0000259" key="3">
    <source>
        <dbReference type="PROSITE" id="PS51677"/>
    </source>
</evidence>
<keyword evidence="5" id="KW-1185">Reference proteome</keyword>
<feature type="domain" description="NodB homology" evidence="3">
    <location>
        <begin position="80"/>
        <end position="342"/>
    </location>
</feature>
<keyword evidence="2" id="KW-0732">Signal</keyword>
<comment type="subcellular location">
    <subcellularLocation>
        <location evidence="1">Secreted</location>
    </subcellularLocation>
</comment>
<dbReference type="PANTHER" id="PTHR34216">
    <property type="match status" value="1"/>
</dbReference>